<keyword evidence="2" id="KW-1185">Reference proteome</keyword>
<gene>
    <name evidence="1" type="ORF">CCAP1982_LOCUS6372</name>
</gene>
<comment type="caution">
    <text evidence="1">The sequence shown here is derived from an EMBL/GenBank/DDBJ whole genome shotgun (WGS) entry which is preliminary data.</text>
</comment>
<proteinExistence type="predicted"/>
<evidence type="ECO:0000313" key="2">
    <source>
        <dbReference type="Proteomes" id="UP000606786"/>
    </source>
</evidence>
<accession>A0A811UGD7</accession>
<organism evidence="1 2">
    <name type="scientific">Ceratitis capitata</name>
    <name type="common">Mediterranean fruit fly</name>
    <name type="synonym">Tephritis capitata</name>
    <dbReference type="NCBI Taxonomy" id="7213"/>
    <lineage>
        <taxon>Eukaryota</taxon>
        <taxon>Metazoa</taxon>
        <taxon>Ecdysozoa</taxon>
        <taxon>Arthropoda</taxon>
        <taxon>Hexapoda</taxon>
        <taxon>Insecta</taxon>
        <taxon>Pterygota</taxon>
        <taxon>Neoptera</taxon>
        <taxon>Endopterygota</taxon>
        <taxon>Diptera</taxon>
        <taxon>Brachycera</taxon>
        <taxon>Muscomorpha</taxon>
        <taxon>Tephritoidea</taxon>
        <taxon>Tephritidae</taxon>
        <taxon>Ceratitis</taxon>
        <taxon>Ceratitis</taxon>
    </lineage>
</organism>
<dbReference type="EMBL" id="CAJHJT010000012">
    <property type="protein sequence ID" value="CAD6997740.1"/>
    <property type="molecule type" value="Genomic_DNA"/>
</dbReference>
<evidence type="ECO:0000313" key="1">
    <source>
        <dbReference type="EMBL" id="CAD6997740.1"/>
    </source>
</evidence>
<protein>
    <submittedName>
        <fullName evidence="1">(Mediterranean fruit fly) hypothetical protein</fullName>
    </submittedName>
</protein>
<name>A0A811UGD7_CERCA</name>
<reference evidence="1" key="1">
    <citation type="submission" date="2020-11" db="EMBL/GenBank/DDBJ databases">
        <authorList>
            <person name="Whitehead M."/>
        </authorList>
    </citation>
    <scope>NUCLEOTIDE SEQUENCE</scope>
    <source>
        <strain evidence="1">EGII</strain>
    </source>
</reference>
<dbReference type="Proteomes" id="UP000606786">
    <property type="component" value="Unassembled WGS sequence"/>
</dbReference>
<dbReference type="AlphaFoldDB" id="A0A811UGD7"/>
<sequence length="123" mass="13815">MQCSLAPTKQPPRTADTEFIYVSRCLKADGWLAGLLLSVQLLRVGIGFSHFCGLFGYTRSVQCFLLMFASVLSSLSADAERVERLFFFVYVLSVSAGDVVKINFIRARHVLLFFGDILLEVLW</sequence>